<protein>
    <recommendedName>
        <fullName evidence="3">Lipoprotein</fullName>
    </recommendedName>
</protein>
<evidence type="ECO:0000313" key="2">
    <source>
        <dbReference type="Proteomes" id="UP000658656"/>
    </source>
</evidence>
<evidence type="ECO:0008006" key="3">
    <source>
        <dbReference type="Google" id="ProtNLM"/>
    </source>
</evidence>
<accession>A0A8H9J7J4</accession>
<dbReference type="AlphaFoldDB" id="A0A8H9J7J4"/>
<reference evidence="1" key="1">
    <citation type="journal article" date="2014" name="Int. J. Syst. Evol. Microbiol.">
        <title>Complete genome sequence of Corynebacterium casei LMG S-19264T (=DSM 44701T), isolated from a smear-ripened cheese.</title>
        <authorList>
            <consortium name="US DOE Joint Genome Institute (JGI-PGF)"/>
            <person name="Walter F."/>
            <person name="Albersmeier A."/>
            <person name="Kalinowski J."/>
            <person name="Ruckert C."/>
        </authorList>
    </citation>
    <scope>NUCLEOTIDE SEQUENCE</scope>
    <source>
        <strain evidence="1">CGMCC 4.7679</strain>
    </source>
</reference>
<sequence>MRAARGPTLLRGFVVAGPASLAAGCVGFSTTGAGGMVFLSTQLRPVAVAETRLLEAQE</sequence>
<dbReference type="EMBL" id="BNAV01000019">
    <property type="protein sequence ID" value="GHF86337.1"/>
    <property type="molecule type" value="Genomic_DNA"/>
</dbReference>
<name>A0A8H9J7J4_9PSEU</name>
<evidence type="ECO:0000313" key="1">
    <source>
        <dbReference type="EMBL" id="GHF86337.1"/>
    </source>
</evidence>
<keyword evidence="2" id="KW-1185">Reference proteome</keyword>
<organism evidence="1 2">
    <name type="scientific">Amycolatopsis bartoniae</name>
    <dbReference type="NCBI Taxonomy" id="941986"/>
    <lineage>
        <taxon>Bacteria</taxon>
        <taxon>Bacillati</taxon>
        <taxon>Actinomycetota</taxon>
        <taxon>Actinomycetes</taxon>
        <taxon>Pseudonocardiales</taxon>
        <taxon>Pseudonocardiaceae</taxon>
        <taxon>Amycolatopsis</taxon>
    </lineage>
</organism>
<comment type="caution">
    <text evidence="1">The sequence shown here is derived from an EMBL/GenBank/DDBJ whole genome shotgun (WGS) entry which is preliminary data.</text>
</comment>
<reference evidence="1" key="2">
    <citation type="submission" date="2020-09" db="EMBL/GenBank/DDBJ databases">
        <authorList>
            <person name="Sun Q."/>
            <person name="Zhou Y."/>
        </authorList>
    </citation>
    <scope>NUCLEOTIDE SEQUENCE</scope>
    <source>
        <strain evidence="1">CGMCC 4.7679</strain>
    </source>
</reference>
<proteinExistence type="predicted"/>
<dbReference type="PROSITE" id="PS51257">
    <property type="entry name" value="PROKAR_LIPOPROTEIN"/>
    <property type="match status" value="1"/>
</dbReference>
<gene>
    <name evidence="1" type="ORF">GCM10017566_70310</name>
</gene>
<dbReference type="Proteomes" id="UP000658656">
    <property type="component" value="Unassembled WGS sequence"/>
</dbReference>